<protein>
    <submittedName>
        <fullName evidence="1">Uncharacterized protein</fullName>
    </submittedName>
</protein>
<dbReference type="Proteomes" id="UP000190696">
    <property type="component" value="Unassembled WGS sequence"/>
</dbReference>
<evidence type="ECO:0000313" key="2">
    <source>
        <dbReference type="Proteomes" id="UP000190696"/>
    </source>
</evidence>
<sequence>MFYYECTKILTISEYKVLYHNKRFTLSKEKLRFRKTVWTLPTVFFYKFIKLFHGVRRLINGKEEMMWMN</sequence>
<reference evidence="1 2" key="1">
    <citation type="submission" date="2017-01" db="EMBL/GenBank/DDBJ databases">
        <title>Bacillus cereus isolates.</title>
        <authorList>
            <person name="Beno S.M."/>
        </authorList>
    </citation>
    <scope>NUCLEOTIDE SEQUENCE [LARGE SCALE GENOMIC DNA]</scope>
    <source>
        <strain evidence="1 2">FSL W7-1108</strain>
    </source>
</reference>
<dbReference type="AlphaFoldDB" id="A0A1S9T2Y0"/>
<organism evidence="1 2">
    <name type="scientific">Bacillus mycoides</name>
    <dbReference type="NCBI Taxonomy" id="1405"/>
    <lineage>
        <taxon>Bacteria</taxon>
        <taxon>Bacillati</taxon>
        <taxon>Bacillota</taxon>
        <taxon>Bacilli</taxon>
        <taxon>Bacillales</taxon>
        <taxon>Bacillaceae</taxon>
        <taxon>Bacillus</taxon>
        <taxon>Bacillus cereus group</taxon>
    </lineage>
</organism>
<dbReference type="EMBL" id="MUAI01000029">
    <property type="protein sequence ID" value="OOR04049.1"/>
    <property type="molecule type" value="Genomic_DNA"/>
</dbReference>
<accession>A0A1S9T2Y0</accession>
<name>A0A1S9T2Y0_BACMY</name>
<proteinExistence type="predicted"/>
<evidence type="ECO:0000313" key="1">
    <source>
        <dbReference type="EMBL" id="OOR04049.1"/>
    </source>
</evidence>
<comment type="caution">
    <text evidence="1">The sequence shown here is derived from an EMBL/GenBank/DDBJ whole genome shotgun (WGS) entry which is preliminary data.</text>
</comment>
<gene>
    <name evidence="1" type="ORF">BW900_23840</name>
</gene>